<keyword evidence="6" id="KW-1185">Reference proteome</keyword>
<dbReference type="SUPFAM" id="SSF47413">
    <property type="entry name" value="lambda repressor-like DNA-binding domains"/>
    <property type="match status" value="1"/>
</dbReference>
<reference evidence="5 6" key="1">
    <citation type="submission" date="2014-05" db="EMBL/GenBank/DDBJ databases">
        <title>De novo Genome Sequence of Spirocheata sp.</title>
        <authorList>
            <person name="Shivani Y."/>
            <person name="Subhash Y."/>
            <person name="Tushar L."/>
            <person name="Sasikala C."/>
            <person name="Ramana C.V."/>
        </authorList>
    </citation>
    <scope>NUCLEOTIDE SEQUENCE [LARGE SCALE GENOMIC DNA]</scope>
    <source>
        <strain evidence="5 6">JC230</strain>
    </source>
</reference>
<dbReference type="CDD" id="cd01392">
    <property type="entry name" value="HTH_LacI"/>
    <property type="match status" value="1"/>
</dbReference>
<dbReference type="PROSITE" id="PS50932">
    <property type="entry name" value="HTH_LACI_2"/>
    <property type="match status" value="1"/>
</dbReference>
<dbReference type="PRINTS" id="PR00036">
    <property type="entry name" value="HTHLACI"/>
</dbReference>
<evidence type="ECO:0000259" key="4">
    <source>
        <dbReference type="PROSITE" id="PS50932"/>
    </source>
</evidence>
<dbReference type="RefSeq" id="WP_037548962.1">
    <property type="nucleotide sequence ID" value="NZ_JNUP01000067.1"/>
</dbReference>
<dbReference type="Pfam" id="PF13377">
    <property type="entry name" value="Peripla_BP_3"/>
    <property type="match status" value="1"/>
</dbReference>
<dbReference type="STRING" id="1480694.DC28_12370"/>
<evidence type="ECO:0000256" key="1">
    <source>
        <dbReference type="ARBA" id="ARBA00023015"/>
    </source>
</evidence>
<proteinExistence type="predicted"/>
<dbReference type="AlphaFoldDB" id="A0A098QUI8"/>
<dbReference type="Gene3D" id="3.40.50.2300">
    <property type="match status" value="2"/>
</dbReference>
<keyword evidence="2" id="KW-0238">DNA-binding</keyword>
<dbReference type="PANTHER" id="PTHR30146">
    <property type="entry name" value="LACI-RELATED TRANSCRIPTIONAL REPRESSOR"/>
    <property type="match status" value="1"/>
</dbReference>
<dbReference type="EMBL" id="JNUP01000067">
    <property type="protein sequence ID" value="KGE71241.1"/>
    <property type="molecule type" value="Genomic_DNA"/>
</dbReference>
<dbReference type="InterPro" id="IPR000843">
    <property type="entry name" value="HTH_LacI"/>
</dbReference>
<dbReference type="eggNOG" id="COG1609">
    <property type="taxonomic scope" value="Bacteria"/>
</dbReference>
<dbReference type="PROSITE" id="PS00356">
    <property type="entry name" value="HTH_LACI_1"/>
    <property type="match status" value="1"/>
</dbReference>
<keyword evidence="1" id="KW-0805">Transcription regulation</keyword>
<dbReference type="GO" id="GO:0000976">
    <property type="term" value="F:transcription cis-regulatory region binding"/>
    <property type="evidence" value="ECO:0007669"/>
    <property type="project" value="TreeGrafter"/>
</dbReference>
<evidence type="ECO:0000256" key="2">
    <source>
        <dbReference type="ARBA" id="ARBA00023125"/>
    </source>
</evidence>
<dbReference type="Gene3D" id="1.10.260.40">
    <property type="entry name" value="lambda repressor-like DNA-binding domains"/>
    <property type="match status" value="1"/>
</dbReference>
<protein>
    <submittedName>
        <fullName evidence="5">LacI family transcriptional regulator</fullName>
    </submittedName>
</protein>
<dbReference type="Proteomes" id="UP000029692">
    <property type="component" value="Unassembled WGS sequence"/>
</dbReference>
<keyword evidence="3" id="KW-0804">Transcription</keyword>
<dbReference type="InterPro" id="IPR010982">
    <property type="entry name" value="Lambda_DNA-bd_dom_sf"/>
</dbReference>
<name>A0A098QUI8_9SPIO</name>
<comment type="caution">
    <text evidence="5">The sequence shown here is derived from an EMBL/GenBank/DDBJ whole genome shotgun (WGS) entry which is preliminary data.</text>
</comment>
<dbReference type="CDD" id="cd06267">
    <property type="entry name" value="PBP1_LacI_sugar_binding-like"/>
    <property type="match status" value="1"/>
</dbReference>
<dbReference type="Pfam" id="PF00356">
    <property type="entry name" value="LacI"/>
    <property type="match status" value="1"/>
</dbReference>
<organism evidence="5 6">
    <name type="scientific">Spirochaeta lutea</name>
    <dbReference type="NCBI Taxonomy" id="1480694"/>
    <lineage>
        <taxon>Bacteria</taxon>
        <taxon>Pseudomonadati</taxon>
        <taxon>Spirochaetota</taxon>
        <taxon>Spirochaetia</taxon>
        <taxon>Spirochaetales</taxon>
        <taxon>Spirochaetaceae</taxon>
        <taxon>Spirochaeta</taxon>
    </lineage>
</organism>
<dbReference type="OrthoDB" id="305766at2"/>
<evidence type="ECO:0000313" key="5">
    <source>
        <dbReference type="EMBL" id="KGE71241.1"/>
    </source>
</evidence>
<dbReference type="SUPFAM" id="SSF53822">
    <property type="entry name" value="Periplasmic binding protein-like I"/>
    <property type="match status" value="1"/>
</dbReference>
<sequence>MNKRATIYDVAKTAGVSISTVSRVLNSPNLVNEKTRKDVLAAMEDLQFVPKAEAIARARKHLNRVGVLTPFFTEASFVQRIRGISDAMLPSRYELIIYTVKSPEQLAEYLDMLPTANRLDGLIILSLSIPEDTRKRIKQVNLPTIFVETGFDEFSCVDIDNHRGGWIAADFLWNKGYRTLGFVGEYSSMEFTLKATELRLDGFRQRLSEEGIELDERFVRTGEFAEHSVERWIKELLEQPERPQALFASSDIIAAKILKEAAQQGIRVPQELGVLGFDDLDMAEFLHLSTVRQNLDASGRLAAELLQKHIETPDYPAQKVFLELSVIDRGSC</sequence>
<dbReference type="PANTHER" id="PTHR30146:SF109">
    <property type="entry name" value="HTH-TYPE TRANSCRIPTIONAL REGULATOR GALS"/>
    <property type="match status" value="1"/>
</dbReference>
<evidence type="ECO:0000256" key="3">
    <source>
        <dbReference type="ARBA" id="ARBA00023163"/>
    </source>
</evidence>
<dbReference type="InterPro" id="IPR028082">
    <property type="entry name" value="Peripla_BP_I"/>
</dbReference>
<evidence type="ECO:0000313" key="6">
    <source>
        <dbReference type="Proteomes" id="UP000029692"/>
    </source>
</evidence>
<dbReference type="SMART" id="SM00354">
    <property type="entry name" value="HTH_LACI"/>
    <property type="match status" value="1"/>
</dbReference>
<dbReference type="InterPro" id="IPR046335">
    <property type="entry name" value="LacI/GalR-like_sensor"/>
</dbReference>
<gene>
    <name evidence="5" type="ORF">DC28_12370</name>
</gene>
<accession>A0A098QUI8</accession>
<feature type="domain" description="HTH lacI-type" evidence="4">
    <location>
        <begin position="5"/>
        <end position="59"/>
    </location>
</feature>
<dbReference type="GO" id="GO:0003700">
    <property type="term" value="F:DNA-binding transcription factor activity"/>
    <property type="evidence" value="ECO:0007669"/>
    <property type="project" value="TreeGrafter"/>
</dbReference>